<dbReference type="STRING" id="1160895.CM19_07360"/>
<protein>
    <submittedName>
        <fullName evidence="2">Pyridine nucleotide-disulfide oxidoreductase</fullName>
    </submittedName>
</protein>
<dbReference type="RefSeq" id="WP_048099723.1">
    <property type="nucleotide sequence ID" value="NZ_JFZT01000044.1"/>
</dbReference>
<keyword evidence="3" id="KW-1185">Reference proteome</keyword>
<dbReference type="OrthoDB" id="38899at2157"/>
<comment type="caution">
    <text evidence="2">The sequence shown here is derived from an EMBL/GenBank/DDBJ whole genome shotgun (WGS) entry which is preliminary data.</text>
</comment>
<dbReference type="SUPFAM" id="SSF51905">
    <property type="entry name" value="FAD/NAD(P)-binding domain"/>
    <property type="match status" value="2"/>
</dbReference>
<sequence length="355" mass="39377">MKRVVVVGGGNAGSIVANKLSKKGLDVKVIEPLEYHLYQPGIIDYALGKVDKSEITKQTSEVLSTWIKNKVTKVDLENHTVNLANGEKMEYEYLVISAGVKSSHPQGFPEWHSLEGAEEIKRQIDNFEGKRIVIGSYGIIKCPAAPFELSFMLKERFPKAEITLLNPVVSPPPIQKPMAEILGKRSHENGINVIRGFKISEVRKDEKTIFSENGDKVEYDLAFIDGQIKASEEFKDLTDNSGLIPVDKNSMKVKDLDNVFAIGDITNIISPPKTGAIAHFEANFVVKSILSDIYGSGKTRFNGDAACAVYTGNGLGSFIYMNYEKSFALGPNKFFANLKTKFGNMYWRTIRGELL</sequence>
<dbReference type="AlphaFoldDB" id="A0A031LMU6"/>
<reference evidence="2 3" key="1">
    <citation type="submission" date="2014-03" db="EMBL/GenBank/DDBJ databases">
        <title>Draft genome sequence of the novel thermoacidophilic archaea Acidianus copahuensis ALE1 strain, isolated from Copahue volcanic area in Neuquen Argentina.</title>
        <authorList>
            <person name="Urbieta M.S."/>
            <person name="Rascovan N."/>
            <person name="Castro C."/>
            <person name="Revale S."/>
            <person name="Giaveno M.A."/>
            <person name="Vazquez M.P."/>
            <person name="Donati E.R."/>
        </authorList>
    </citation>
    <scope>NUCLEOTIDE SEQUENCE [LARGE SCALE GENOMIC DNA]</scope>
    <source>
        <strain evidence="2 3">ALE1</strain>
    </source>
</reference>
<accession>A0A031LMU6</accession>
<dbReference type="EMBL" id="JFZT01000044">
    <property type="protein sequence ID" value="EZQ04796.1"/>
    <property type="molecule type" value="Genomic_DNA"/>
</dbReference>
<evidence type="ECO:0000313" key="2">
    <source>
        <dbReference type="EMBL" id="EZQ04796.1"/>
    </source>
</evidence>
<dbReference type="PANTHER" id="PTHR43755">
    <property type="match status" value="1"/>
</dbReference>
<name>A0A031LMU6_9CREN</name>
<dbReference type="InterPro" id="IPR036188">
    <property type="entry name" value="FAD/NAD-bd_sf"/>
</dbReference>
<proteinExistence type="predicted"/>
<dbReference type="PANTHER" id="PTHR43755:SF1">
    <property type="entry name" value="FAD-DEPENDENT PYRIDINE NUCLEOTIDE-DISULPHIDE OXIDOREDUCTASE"/>
    <property type="match status" value="1"/>
</dbReference>
<dbReference type="Gene3D" id="3.50.50.100">
    <property type="match status" value="1"/>
</dbReference>
<evidence type="ECO:0000259" key="1">
    <source>
        <dbReference type="Pfam" id="PF07992"/>
    </source>
</evidence>
<dbReference type="PRINTS" id="PR00420">
    <property type="entry name" value="RNGMNOXGNASE"/>
</dbReference>
<gene>
    <name evidence="2" type="ORF">CM19_07360</name>
</gene>
<evidence type="ECO:0000313" key="3">
    <source>
        <dbReference type="Proteomes" id="UP000024332"/>
    </source>
</evidence>
<feature type="domain" description="FAD/NAD(P)-binding" evidence="1">
    <location>
        <begin position="3"/>
        <end position="269"/>
    </location>
</feature>
<dbReference type="Proteomes" id="UP000024332">
    <property type="component" value="Unassembled WGS sequence"/>
</dbReference>
<dbReference type="Pfam" id="PF07992">
    <property type="entry name" value="Pyr_redox_2"/>
    <property type="match status" value="1"/>
</dbReference>
<dbReference type="InterPro" id="IPR023753">
    <property type="entry name" value="FAD/NAD-binding_dom"/>
</dbReference>
<dbReference type="InterPro" id="IPR052541">
    <property type="entry name" value="SQRD"/>
</dbReference>
<organism evidence="2 3">
    <name type="scientific">Candidatus Acidianus copahuensis</name>
    <dbReference type="NCBI Taxonomy" id="1160895"/>
    <lineage>
        <taxon>Archaea</taxon>
        <taxon>Thermoproteota</taxon>
        <taxon>Thermoprotei</taxon>
        <taxon>Sulfolobales</taxon>
        <taxon>Sulfolobaceae</taxon>
        <taxon>Acidianus</taxon>
    </lineage>
</organism>
<dbReference type="GO" id="GO:0016491">
    <property type="term" value="F:oxidoreductase activity"/>
    <property type="evidence" value="ECO:0007669"/>
    <property type="project" value="InterPro"/>
</dbReference>